<sequence>MLMKMHHQQGVALAKMELAHGKSPALTVMARQIIAAQKKGIAQLERWARTLARQAEVAAPAA</sequence>
<dbReference type="PATRIC" id="fig|36861.3.peg.644"/>
<dbReference type="InterPro" id="IPR012347">
    <property type="entry name" value="Ferritin-like"/>
</dbReference>
<reference evidence="2 3" key="1">
    <citation type="journal article" date="2015" name="Appl. Environ. Microbiol.">
        <title>Aerobic and Anaerobic Thiosulfate Oxidation by a Cold-Adapted, Subglacial Chemoautotroph.</title>
        <authorList>
            <person name="Harrold Z.R."/>
            <person name="Skidmore M.L."/>
            <person name="Hamilton T.L."/>
            <person name="Desch L."/>
            <person name="Amada K."/>
            <person name="van Gelder W."/>
            <person name="Glover K."/>
            <person name="Roden E.E."/>
            <person name="Boyd E.S."/>
        </authorList>
    </citation>
    <scope>NUCLEOTIDE SEQUENCE [LARGE SCALE GENOMIC DNA]</scope>
    <source>
        <strain evidence="2 3">RG</strain>
    </source>
</reference>
<dbReference type="Pfam" id="PF03713">
    <property type="entry name" value="DUF305"/>
    <property type="match status" value="1"/>
</dbReference>
<gene>
    <name evidence="2" type="ORF">ABW22_05905</name>
</gene>
<feature type="domain" description="DUF305" evidence="1">
    <location>
        <begin position="3"/>
        <end position="59"/>
    </location>
</feature>
<dbReference type="Gene3D" id="1.20.1260.10">
    <property type="match status" value="1"/>
</dbReference>
<accession>A0A106BQU7</accession>
<evidence type="ECO:0000313" key="2">
    <source>
        <dbReference type="EMBL" id="KVW96953.1"/>
    </source>
</evidence>
<name>A0A106BQU7_THIDE</name>
<evidence type="ECO:0000313" key="3">
    <source>
        <dbReference type="Proteomes" id="UP000064243"/>
    </source>
</evidence>
<evidence type="ECO:0000259" key="1">
    <source>
        <dbReference type="Pfam" id="PF03713"/>
    </source>
</evidence>
<proteinExistence type="predicted"/>
<organism evidence="2 3">
    <name type="scientific">Thiobacillus denitrificans</name>
    <dbReference type="NCBI Taxonomy" id="36861"/>
    <lineage>
        <taxon>Bacteria</taxon>
        <taxon>Pseudomonadati</taxon>
        <taxon>Pseudomonadota</taxon>
        <taxon>Betaproteobacteria</taxon>
        <taxon>Nitrosomonadales</taxon>
        <taxon>Thiobacillaceae</taxon>
        <taxon>Thiobacillus</taxon>
    </lineage>
</organism>
<keyword evidence="3" id="KW-1185">Reference proteome</keyword>
<comment type="caution">
    <text evidence="2">The sequence shown here is derived from an EMBL/GenBank/DDBJ whole genome shotgun (WGS) entry which is preliminary data.</text>
</comment>
<protein>
    <recommendedName>
        <fullName evidence="1">DUF305 domain-containing protein</fullName>
    </recommendedName>
</protein>
<dbReference type="Proteomes" id="UP000064243">
    <property type="component" value="Unassembled WGS sequence"/>
</dbReference>
<dbReference type="AlphaFoldDB" id="A0A106BQU7"/>
<dbReference type="InterPro" id="IPR005183">
    <property type="entry name" value="DUF305_CopM-like"/>
</dbReference>
<dbReference type="EMBL" id="LDUG01000018">
    <property type="protein sequence ID" value="KVW96953.1"/>
    <property type="molecule type" value="Genomic_DNA"/>
</dbReference>